<dbReference type="EMBL" id="BGJZ01000339">
    <property type="protein sequence ID" value="GBH13047.1"/>
    <property type="molecule type" value="Genomic_DNA"/>
</dbReference>
<evidence type="ECO:0000313" key="1">
    <source>
        <dbReference type="EMBL" id="GBH13047.1"/>
    </source>
</evidence>
<evidence type="ECO:0000313" key="2">
    <source>
        <dbReference type="Proteomes" id="UP000247480"/>
    </source>
</evidence>
<proteinExistence type="predicted"/>
<name>A0A2V0QJR9_PSESF</name>
<organism evidence="1 2">
    <name type="scientific">Pseudomonas syringae pv. actinidiae</name>
    <dbReference type="NCBI Taxonomy" id="103796"/>
    <lineage>
        <taxon>Bacteria</taxon>
        <taxon>Pseudomonadati</taxon>
        <taxon>Pseudomonadota</taxon>
        <taxon>Gammaproteobacteria</taxon>
        <taxon>Pseudomonadales</taxon>
        <taxon>Pseudomonadaceae</taxon>
        <taxon>Pseudomonas</taxon>
        <taxon>Pseudomonas syringae</taxon>
    </lineage>
</organism>
<protein>
    <submittedName>
        <fullName evidence="1">Uncharacterized protein</fullName>
    </submittedName>
</protein>
<dbReference type="AlphaFoldDB" id="A0A2V0QJR9"/>
<sequence>MLSLSHKLRQEVIVQEHGALLPVFNHSSLKFGAFTVSIGRLVFGARAAAKPKWITHKYTSA</sequence>
<dbReference type="Proteomes" id="UP000247480">
    <property type="component" value="Unassembled WGS sequence"/>
</dbReference>
<comment type="caution">
    <text evidence="1">The sequence shown here is derived from an EMBL/GenBank/DDBJ whole genome shotgun (WGS) entry which is preliminary data.</text>
</comment>
<accession>A0A2V0QJR9</accession>
<reference evidence="1 2" key="1">
    <citation type="submission" date="2018-04" db="EMBL/GenBank/DDBJ databases">
        <title>Draft genome sequence of Pseudomonas syringae pv. actinidiae biovar 1 strains isolated from kiwifruit in Kagawa prefecture.</title>
        <authorList>
            <person name="Tabuchi M."/>
            <person name="Saito M."/>
            <person name="Fujiwara S."/>
            <person name="Sasa N."/>
            <person name="Akimitsu K."/>
            <person name="Gomi K."/>
            <person name="Konishi-Sugita S."/>
            <person name="Hamano K."/>
            <person name="Kataoka I."/>
        </authorList>
    </citation>
    <scope>NUCLEOTIDE SEQUENCE [LARGE SCALE GENOMIC DNA]</scope>
    <source>
        <strain evidence="1 2">MAFF212206</strain>
    </source>
</reference>
<gene>
    <name evidence="1" type="ORF">KPSA1_06527</name>
</gene>